<feature type="non-terminal residue" evidence="2">
    <location>
        <position position="1"/>
    </location>
</feature>
<keyword evidence="1" id="KW-1133">Transmembrane helix</keyword>
<feature type="non-terminal residue" evidence="2">
    <location>
        <position position="109"/>
    </location>
</feature>
<feature type="transmembrane region" description="Helical" evidence="1">
    <location>
        <begin position="22"/>
        <end position="48"/>
    </location>
</feature>
<dbReference type="EMBL" id="WTXG01000020">
    <property type="protein sequence ID" value="KAI0300045.1"/>
    <property type="molecule type" value="Genomic_DNA"/>
</dbReference>
<keyword evidence="1" id="KW-0812">Transmembrane</keyword>
<accession>A0AAD4M2T0</accession>
<feature type="transmembrane region" description="Helical" evidence="1">
    <location>
        <begin position="54"/>
        <end position="77"/>
    </location>
</feature>
<evidence type="ECO:0000313" key="2">
    <source>
        <dbReference type="EMBL" id="KAI0300045.1"/>
    </source>
</evidence>
<dbReference type="AlphaFoldDB" id="A0AAD4M2T0"/>
<sequence>EYRLTVGAHLRKGSPPERVQKVLALLIESGFAYCLLWVFYLLTAFGILPGAGTYIINLVMLYLSSMYPAIIIIIVCMQIGQEAYTTKLEPSNVDLTTVRFPAGESTVND</sequence>
<protein>
    <submittedName>
        <fullName evidence="2">Uncharacterized protein</fullName>
    </submittedName>
</protein>
<keyword evidence="3" id="KW-1185">Reference proteome</keyword>
<gene>
    <name evidence="2" type="ORF">B0F90DRAFT_1726216</name>
</gene>
<proteinExistence type="predicted"/>
<keyword evidence="1" id="KW-0472">Membrane</keyword>
<evidence type="ECO:0000313" key="3">
    <source>
        <dbReference type="Proteomes" id="UP001203297"/>
    </source>
</evidence>
<reference evidence="2" key="1">
    <citation type="journal article" date="2022" name="New Phytol.">
        <title>Evolutionary transition to the ectomycorrhizal habit in the genomes of a hyperdiverse lineage of mushroom-forming fungi.</title>
        <authorList>
            <person name="Looney B."/>
            <person name="Miyauchi S."/>
            <person name="Morin E."/>
            <person name="Drula E."/>
            <person name="Courty P.E."/>
            <person name="Kohler A."/>
            <person name="Kuo A."/>
            <person name="LaButti K."/>
            <person name="Pangilinan J."/>
            <person name="Lipzen A."/>
            <person name="Riley R."/>
            <person name="Andreopoulos W."/>
            <person name="He G."/>
            <person name="Johnson J."/>
            <person name="Nolan M."/>
            <person name="Tritt A."/>
            <person name="Barry K.W."/>
            <person name="Grigoriev I.V."/>
            <person name="Nagy L.G."/>
            <person name="Hibbett D."/>
            <person name="Henrissat B."/>
            <person name="Matheny P.B."/>
            <person name="Labbe J."/>
            <person name="Martin F.M."/>
        </authorList>
    </citation>
    <scope>NUCLEOTIDE SEQUENCE</scope>
    <source>
        <strain evidence="2">BPL690</strain>
    </source>
</reference>
<organism evidence="2 3">
    <name type="scientific">Multifurca ochricompacta</name>
    <dbReference type="NCBI Taxonomy" id="376703"/>
    <lineage>
        <taxon>Eukaryota</taxon>
        <taxon>Fungi</taxon>
        <taxon>Dikarya</taxon>
        <taxon>Basidiomycota</taxon>
        <taxon>Agaricomycotina</taxon>
        <taxon>Agaricomycetes</taxon>
        <taxon>Russulales</taxon>
        <taxon>Russulaceae</taxon>
        <taxon>Multifurca</taxon>
    </lineage>
</organism>
<dbReference type="Proteomes" id="UP001203297">
    <property type="component" value="Unassembled WGS sequence"/>
</dbReference>
<evidence type="ECO:0000256" key="1">
    <source>
        <dbReference type="SAM" id="Phobius"/>
    </source>
</evidence>
<name>A0AAD4M2T0_9AGAM</name>
<comment type="caution">
    <text evidence="2">The sequence shown here is derived from an EMBL/GenBank/DDBJ whole genome shotgun (WGS) entry which is preliminary data.</text>
</comment>